<evidence type="ECO:0000313" key="1">
    <source>
        <dbReference type="EMBL" id="SIQ66308.1"/>
    </source>
</evidence>
<dbReference type="OrthoDB" id="370359at2"/>
<reference evidence="2" key="1">
    <citation type="submission" date="2017-01" db="EMBL/GenBank/DDBJ databases">
        <authorList>
            <person name="Varghese N."/>
            <person name="Submissions S."/>
        </authorList>
    </citation>
    <scope>NUCLEOTIDE SEQUENCE [LARGE SCALE GENOMIC DNA]</scope>
    <source>
        <strain evidence="2">ASpG1</strain>
    </source>
</reference>
<proteinExistence type="predicted"/>
<organism evidence="1 2">
    <name type="scientific">Alkalispirochaeta americana</name>
    <dbReference type="NCBI Taxonomy" id="159291"/>
    <lineage>
        <taxon>Bacteria</taxon>
        <taxon>Pseudomonadati</taxon>
        <taxon>Spirochaetota</taxon>
        <taxon>Spirochaetia</taxon>
        <taxon>Spirochaetales</taxon>
        <taxon>Spirochaetaceae</taxon>
        <taxon>Alkalispirochaeta</taxon>
    </lineage>
</organism>
<keyword evidence="2" id="KW-1185">Reference proteome</keyword>
<dbReference type="RefSeq" id="WP_143559203.1">
    <property type="nucleotide sequence ID" value="NZ_FTMS01000012.1"/>
</dbReference>
<evidence type="ECO:0000313" key="2">
    <source>
        <dbReference type="Proteomes" id="UP000186400"/>
    </source>
</evidence>
<sequence length="249" mass="28076">MEIMIEYGAVRTVLYGTISCQCPVTAETDQALFAALGAVPREHRQEDHRIPLKPFLEAAAKNPVKTPLQLFVEFASFSRDDPRQFTITRKDALRYFSCRYHFDRMLQGLRPLEVHHVPSFLVSHMMLPVTLADSASQPEGNSPAEGSEQPGATVLYRHDQDTVTFRSVFVPPSIKIAPGRFYGFHFGMVLTELSPEQAELVKLHLAQIPELDTLAKQLSLVDFSSFPGSANHFRQISRRWNLVEPRGTP</sequence>
<accession>A0A1N6UKX7</accession>
<dbReference type="AlphaFoldDB" id="A0A1N6UKX7"/>
<gene>
    <name evidence="1" type="ORF">SAMN05920897_112102</name>
</gene>
<name>A0A1N6UKX7_9SPIO</name>
<dbReference type="STRING" id="159291.SAMN05920897_112102"/>
<protein>
    <submittedName>
        <fullName evidence="1">Uncharacterized protein</fullName>
    </submittedName>
</protein>
<dbReference type="Proteomes" id="UP000186400">
    <property type="component" value="Unassembled WGS sequence"/>
</dbReference>
<dbReference type="EMBL" id="FTMS01000012">
    <property type="protein sequence ID" value="SIQ66308.1"/>
    <property type="molecule type" value="Genomic_DNA"/>
</dbReference>